<dbReference type="PROSITE" id="PS50294">
    <property type="entry name" value="WD_REPEATS_REGION"/>
    <property type="match status" value="1"/>
</dbReference>
<evidence type="ECO:0000313" key="4">
    <source>
        <dbReference type="EMBL" id="CAL8109632.1"/>
    </source>
</evidence>
<feature type="repeat" description="WD" evidence="3">
    <location>
        <begin position="239"/>
        <end position="264"/>
    </location>
</feature>
<feature type="repeat" description="WD" evidence="3">
    <location>
        <begin position="94"/>
        <end position="129"/>
    </location>
</feature>
<dbReference type="InterPro" id="IPR036322">
    <property type="entry name" value="WD40_repeat_dom_sf"/>
</dbReference>
<keyword evidence="2" id="KW-0677">Repeat</keyword>
<dbReference type="InterPro" id="IPR019775">
    <property type="entry name" value="WD40_repeat_CS"/>
</dbReference>
<organism evidence="4 5">
    <name type="scientific">Orchesella dallaii</name>
    <dbReference type="NCBI Taxonomy" id="48710"/>
    <lineage>
        <taxon>Eukaryota</taxon>
        <taxon>Metazoa</taxon>
        <taxon>Ecdysozoa</taxon>
        <taxon>Arthropoda</taxon>
        <taxon>Hexapoda</taxon>
        <taxon>Collembola</taxon>
        <taxon>Entomobryomorpha</taxon>
        <taxon>Entomobryoidea</taxon>
        <taxon>Orchesellidae</taxon>
        <taxon>Orchesellinae</taxon>
        <taxon>Orchesella</taxon>
    </lineage>
</organism>
<evidence type="ECO:0000256" key="2">
    <source>
        <dbReference type="ARBA" id="ARBA00022737"/>
    </source>
</evidence>
<evidence type="ECO:0000313" key="5">
    <source>
        <dbReference type="Proteomes" id="UP001642540"/>
    </source>
</evidence>
<dbReference type="InterPro" id="IPR020472">
    <property type="entry name" value="WD40_PAC1"/>
</dbReference>
<dbReference type="Proteomes" id="UP001642540">
    <property type="component" value="Unassembled WGS sequence"/>
</dbReference>
<dbReference type="InterPro" id="IPR015943">
    <property type="entry name" value="WD40/YVTN_repeat-like_dom_sf"/>
</dbReference>
<dbReference type="PRINTS" id="PR00320">
    <property type="entry name" value="GPROTEINBRPT"/>
</dbReference>
<dbReference type="PANTHER" id="PTHR10971">
    <property type="entry name" value="MRNA EXPORT FACTOR AND BUB3"/>
    <property type="match status" value="1"/>
</dbReference>
<keyword evidence="1 3" id="KW-0853">WD repeat</keyword>
<name>A0ABP1QP93_9HEXA</name>
<accession>A0ABP1QP93</accession>
<dbReference type="SMART" id="SM00320">
    <property type="entry name" value="WD40"/>
    <property type="match status" value="5"/>
</dbReference>
<evidence type="ECO:0000256" key="3">
    <source>
        <dbReference type="PROSITE-ProRule" id="PRU00221"/>
    </source>
</evidence>
<dbReference type="PROSITE" id="PS50082">
    <property type="entry name" value="WD_REPEATS_2"/>
    <property type="match status" value="2"/>
</dbReference>
<dbReference type="Pfam" id="PF00400">
    <property type="entry name" value="WD40"/>
    <property type="match status" value="3"/>
</dbReference>
<dbReference type="SUPFAM" id="SSF50978">
    <property type="entry name" value="WD40 repeat-like"/>
    <property type="match status" value="1"/>
</dbReference>
<keyword evidence="5" id="KW-1185">Reference proteome</keyword>
<sequence>MSEARSEYKLKTPPDDAISSVRFASKTSYTLIVSSWDSYVRLYDVLGNAVRTKYTHNQSPVLDTLMTESNRVFSGALDGTIISCDITGDQKYTVGQHDDAVRCLEFSEDKNIIASGSWDRLVKLWDARSLGPVGVHSQQDQVYTMSVKDEMLIVGTSSRKIIVWDLRNMGQPFQQRDSLLKYQTRCVRIFPNKQGYVLSSIEGRVAVEYFDPNPEIQKKKYAFKCHRIKEQGMECIYPVNAISFHSEHSTFATGGSDGFVNVWDGFNKKRLCQFHRYPTGISSLAFSNCGSVLAIGCSYLGELEETPQPVPEDFIFIRNVTDQETKPK</sequence>
<evidence type="ECO:0008006" key="6">
    <source>
        <dbReference type="Google" id="ProtNLM"/>
    </source>
</evidence>
<reference evidence="4 5" key="1">
    <citation type="submission" date="2024-08" db="EMBL/GenBank/DDBJ databases">
        <authorList>
            <person name="Cucini C."/>
            <person name="Frati F."/>
        </authorList>
    </citation>
    <scope>NUCLEOTIDE SEQUENCE [LARGE SCALE GENOMIC DNA]</scope>
</reference>
<protein>
    <recommendedName>
        <fullName evidence="6">Mitotic checkpoint protein BUB3</fullName>
    </recommendedName>
</protein>
<dbReference type="EMBL" id="CAXLJM020000041">
    <property type="protein sequence ID" value="CAL8109632.1"/>
    <property type="molecule type" value="Genomic_DNA"/>
</dbReference>
<dbReference type="PROSITE" id="PS00678">
    <property type="entry name" value="WD_REPEATS_1"/>
    <property type="match status" value="1"/>
</dbReference>
<evidence type="ECO:0000256" key="1">
    <source>
        <dbReference type="ARBA" id="ARBA00022574"/>
    </source>
</evidence>
<gene>
    <name evidence="4" type="ORF">ODALV1_LOCUS13544</name>
</gene>
<dbReference type="Gene3D" id="2.130.10.10">
    <property type="entry name" value="YVTN repeat-like/Quinoprotein amine dehydrogenase"/>
    <property type="match status" value="1"/>
</dbReference>
<comment type="caution">
    <text evidence="4">The sequence shown here is derived from an EMBL/GenBank/DDBJ whole genome shotgun (WGS) entry which is preliminary data.</text>
</comment>
<proteinExistence type="predicted"/>
<dbReference type="InterPro" id="IPR001680">
    <property type="entry name" value="WD40_rpt"/>
</dbReference>